<dbReference type="GO" id="GO:0007165">
    <property type="term" value="P:signal transduction"/>
    <property type="evidence" value="ECO:0007669"/>
    <property type="project" value="UniProtKB-KW"/>
</dbReference>
<keyword evidence="1 3" id="KW-0807">Transducer</keyword>
<accession>A0A0J6V6J9</accession>
<feature type="domain" description="Methyl-accepting transducer" evidence="4">
    <location>
        <begin position="64"/>
        <end position="300"/>
    </location>
</feature>
<dbReference type="PROSITE" id="PS50111">
    <property type="entry name" value="CHEMOTAXIS_TRANSDUC_2"/>
    <property type="match status" value="1"/>
</dbReference>
<evidence type="ECO:0000313" key="5">
    <source>
        <dbReference type="EMBL" id="KMO34526.1"/>
    </source>
</evidence>
<reference evidence="5 6" key="1">
    <citation type="submission" date="2015-03" db="EMBL/GenBank/DDBJ databases">
        <title>Genome sequencing of Methylobacterium variabile DSM 16961.</title>
        <authorList>
            <person name="Chaudhry V."/>
            <person name="Patil P.B."/>
        </authorList>
    </citation>
    <scope>NUCLEOTIDE SEQUENCE [LARGE SCALE GENOMIC DNA]</scope>
    <source>
        <strain evidence="5 6">DSM 16961</strain>
    </source>
</reference>
<protein>
    <submittedName>
        <fullName evidence="5">Chemotaxis protein</fullName>
    </submittedName>
</protein>
<keyword evidence="6" id="KW-1185">Reference proteome</keyword>
<dbReference type="Pfam" id="PF00015">
    <property type="entry name" value="MCPsignal"/>
    <property type="match status" value="1"/>
</dbReference>
<dbReference type="GO" id="GO:0006935">
    <property type="term" value="P:chemotaxis"/>
    <property type="evidence" value="ECO:0007669"/>
    <property type="project" value="InterPro"/>
</dbReference>
<dbReference type="PANTHER" id="PTHR32089:SF112">
    <property type="entry name" value="LYSOZYME-LIKE PROTEIN-RELATED"/>
    <property type="match status" value="1"/>
</dbReference>
<dbReference type="PANTHER" id="PTHR32089">
    <property type="entry name" value="METHYL-ACCEPTING CHEMOTAXIS PROTEIN MCPB"/>
    <property type="match status" value="1"/>
</dbReference>
<dbReference type="GO" id="GO:0004888">
    <property type="term" value="F:transmembrane signaling receptor activity"/>
    <property type="evidence" value="ECO:0007669"/>
    <property type="project" value="InterPro"/>
</dbReference>
<dbReference type="EMBL" id="LABY01000133">
    <property type="protein sequence ID" value="KMO34526.1"/>
    <property type="molecule type" value="Genomic_DNA"/>
</dbReference>
<dbReference type="Gene3D" id="1.10.287.950">
    <property type="entry name" value="Methyl-accepting chemotaxis protein"/>
    <property type="match status" value="1"/>
</dbReference>
<dbReference type="PATRIC" id="fig|298794.3.peg.1113"/>
<dbReference type="Proteomes" id="UP000035955">
    <property type="component" value="Unassembled WGS sequence"/>
</dbReference>
<dbReference type="SUPFAM" id="SSF58104">
    <property type="entry name" value="Methyl-accepting chemotaxis protein (MCP) signaling domain"/>
    <property type="match status" value="1"/>
</dbReference>
<evidence type="ECO:0000256" key="2">
    <source>
        <dbReference type="ARBA" id="ARBA00029447"/>
    </source>
</evidence>
<dbReference type="AlphaFoldDB" id="A0A0J6V6J9"/>
<name>A0A0J6V6J9_9HYPH</name>
<dbReference type="InterPro" id="IPR004090">
    <property type="entry name" value="Chemotax_Me-accpt_rcpt"/>
</dbReference>
<gene>
    <name evidence="5" type="ORF">VQ02_19110</name>
</gene>
<sequence length="442" mass="44922">MFRARRTPPPVALETPEMIEDRLAGLVDRAGEAGADLPGHGRLAASLGRLLGQMRSSAAADLGSTARVAAEASEAATVLGWMTHDAGEIAGQTRAMAAAVEEVAASTRELAGRSQDSAERAEQARDGIAACAEDMREASRTMAAIETHAGQIEQRLTGFEGAALQIQEMAGTIEAISSQTNLLALNATIEAARAGEAGRGFAVVAAEVKQLSGQTARATEQIRGRLAVLLQELAAIQAAVAESRHAVADGSAAVTRVEARVAQEGEAVARTAEGIRALAEVLGQQEAATTEISAGVQQVAGKAQKTRSEIDGLMAILVRAEAAAQDALEAGAGRGLPAYALLRLPADVAVWKRRLAAALVGLGPVAAAVPPFGAGAAADLGLDAADPAAARVLAACTEAQRHAAAMADALKAGAWDRAIPAFQAFEAAAKAMVAAAEGVARP</sequence>
<dbReference type="InterPro" id="IPR004089">
    <property type="entry name" value="MCPsignal_dom"/>
</dbReference>
<evidence type="ECO:0000259" key="4">
    <source>
        <dbReference type="PROSITE" id="PS50111"/>
    </source>
</evidence>
<evidence type="ECO:0000256" key="1">
    <source>
        <dbReference type="ARBA" id="ARBA00023224"/>
    </source>
</evidence>
<dbReference type="SMART" id="SM00283">
    <property type="entry name" value="MA"/>
    <property type="match status" value="1"/>
</dbReference>
<evidence type="ECO:0000256" key="3">
    <source>
        <dbReference type="PROSITE-ProRule" id="PRU00284"/>
    </source>
</evidence>
<dbReference type="PRINTS" id="PR00260">
    <property type="entry name" value="CHEMTRNSDUCR"/>
</dbReference>
<dbReference type="GO" id="GO:0016020">
    <property type="term" value="C:membrane"/>
    <property type="evidence" value="ECO:0007669"/>
    <property type="project" value="InterPro"/>
</dbReference>
<organism evidence="5 6">
    <name type="scientific">Methylobacterium variabile</name>
    <dbReference type="NCBI Taxonomy" id="298794"/>
    <lineage>
        <taxon>Bacteria</taxon>
        <taxon>Pseudomonadati</taxon>
        <taxon>Pseudomonadota</taxon>
        <taxon>Alphaproteobacteria</taxon>
        <taxon>Hyphomicrobiales</taxon>
        <taxon>Methylobacteriaceae</taxon>
        <taxon>Methylobacterium</taxon>
    </lineage>
</organism>
<proteinExistence type="inferred from homology"/>
<evidence type="ECO:0000313" key="6">
    <source>
        <dbReference type="Proteomes" id="UP000035955"/>
    </source>
</evidence>
<dbReference type="OrthoDB" id="4514964at2"/>
<comment type="caution">
    <text evidence="5">The sequence shown here is derived from an EMBL/GenBank/DDBJ whole genome shotgun (WGS) entry which is preliminary data.</text>
</comment>
<comment type="similarity">
    <text evidence="2">Belongs to the methyl-accepting chemotaxis (MCP) protein family.</text>
</comment>